<protein>
    <submittedName>
        <fullName evidence="2">Uncharacterized protein</fullName>
    </submittedName>
</protein>
<evidence type="ECO:0000256" key="1">
    <source>
        <dbReference type="SAM" id="MobiDB-lite"/>
    </source>
</evidence>
<evidence type="ECO:0000313" key="3">
    <source>
        <dbReference type="Proteomes" id="UP000019335"/>
    </source>
</evidence>
<evidence type="ECO:0000313" key="2">
    <source>
        <dbReference type="EMBL" id="EWM22085.1"/>
    </source>
</evidence>
<accession>W7T4Y6</accession>
<dbReference type="AlphaFoldDB" id="W7T4Y6"/>
<comment type="caution">
    <text evidence="2">The sequence shown here is derived from an EMBL/GenBank/DDBJ whole genome shotgun (WGS) entry which is preliminary data.</text>
</comment>
<reference evidence="2 3" key="1">
    <citation type="journal article" date="2014" name="Mol. Plant">
        <title>Chromosome Scale Genome Assembly and Transcriptome Profiling of Nannochloropsis gaditana in Nitrogen Depletion.</title>
        <authorList>
            <person name="Corteggiani Carpinelli E."/>
            <person name="Telatin A."/>
            <person name="Vitulo N."/>
            <person name="Forcato C."/>
            <person name="D'Angelo M."/>
            <person name="Schiavon R."/>
            <person name="Vezzi A."/>
            <person name="Giacometti G.M."/>
            <person name="Morosinotto T."/>
            <person name="Valle G."/>
        </authorList>
    </citation>
    <scope>NUCLEOTIDE SEQUENCE [LARGE SCALE GENOMIC DNA]</scope>
    <source>
        <strain evidence="2 3">B-31</strain>
    </source>
</reference>
<dbReference type="EMBL" id="AZIL01002280">
    <property type="protein sequence ID" value="EWM22085.1"/>
    <property type="molecule type" value="Genomic_DNA"/>
</dbReference>
<feature type="compositionally biased region" description="Low complexity" evidence="1">
    <location>
        <begin position="10"/>
        <end position="20"/>
    </location>
</feature>
<gene>
    <name evidence="2" type="ORF">Naga_100039g25</name>
</gene>
<keyword evidence="3" id="KW-1185">Reference proteome</keyword>
<sequence length="104" mass="11439">MTTYPPPQHPLSHPSQGQPQTSQFPHQGPYGHHSPYDNRPPAQAYAQELAPGSLGSSGYIGHGHGQARHEGAQNPTALSHLQTSSPHQRHHDRNPYLVPDYGYH</sequence>
<dbReference type="Proteomes" id="UP000019335">
    <property type="component" value="Unassembled WGS sequence"/>
</dbReference>
<name>W7T4Y6_9STRA</name>
<organism evidence="2 3">
    <name type="scientific">Nannochloropsis gaditana</name>
    <dbReference type="NCBI Taxonomy" id="72520"/>
    <lineage>
        <taxon>Eukaryota</taxon>
        <taxon>Sar</taxon>
        <taxon>Stramenopiles</taxon>
        <taxon>Ochrophyta</taxon>
        <taxon>Eustigmatophyceae</taxon>
        <taxon>Eustigmatales</taxon>
        <taxon>Monodopsidaceae</taxon>
        <taxon>Nannochloropsis</taxon>
    </lineage>
</organism>
<feature type="region of interest" description="Disordered" evidence="1">
    <location>
        <begin position="1"/>
        <end position="104"/>
    </location>
</feature>
<feature type="compositionally biased region" description="Polar residues" evidence="1">
    <location>
        <begin position="73"/>
        <end position="86"/>
    </location>
</feature>
<proteinExistence type="predicted"/>